<keyword evidence="1" id="KW-0812">Transmembrane</keyword>
<keyword evidence="3" id="KW-1185">Reference proteome</keyword>
<feature type="transmembrane region" description="Helical" evidence="1">
    <location>
        <begin position="96"/>
        <end position="120"/>
    </location>
</feature>
<accession>A0A9Q3H147</accession>
<feature type="transmembrane region" description="Helical" evidence="1">
    <location>
        <begin position="52"/>
        <end position="76"/>
    </location>
</feature>
<dbReference type="AlphaFoldDB" id="A0A9Q3H147"/>
<sequence>MEPVEFLSSKTDHLAISRDDALMVGLGTIANGMLGGLTGLLGSLIWRHEPRIVEVIILMGTLAGGLGGLLHAIVIVGNRQMNNERSNSNDGSFYQVCLQVLSQAPCWCVIAASLAFWILSDLNDDINFSTVILTALAGTLLFASYAMLMSWISGSYLHLLILQNQVLVLAEKNGLYNPKSPLINNLPKEFHFVTEFNSSPIKPKQLVINIFEDNQLI</sequence>
<dbReference type="Proteomes" id="UP000765509">
    <property type="component" value="Unassembled WGS sequence"/>
</dbReference>
<keyword evidence="1" id="KW-1133">Transmembrane helix</keyword>
<protein>
    <submittedName>
        <fullName evidence="2">Uncharacterized protein</fullName>
    </submittedName>
</protein>
<dbReference type="OrthoDB" id="2501137at2759"/>
<dbReference type="EMBL" id="AVOT02008293">
    <property type="protein sequence ID" value="MBW0485710.1"/>
    <property type="molecule type" value="Genomic_DNA"/>
</dbReference>
<proteinExistence type="predicted"/>
<evidence type="ECO:0000256" key="1">
    <source>
        <dbReference type="SAM" id="Phobius"/>
    </source>
</evidence>
<feature type="transmembrane region" description="Helical" evidence="1">
    <location>
        <begin position="21"/>
        <end position="46"/>
    </location>
</feature>
<comment type="caution">
    <text evidence="2">The sequence shown here is derived from an EMBL/GenBank/DDBJ whole genome shotgun (WGS) entry which is preliminary data.</text>
</comment>
<evidence type="ECO:0000313" key="2">
    <source>
        <dbReference type="EMBL" id="MBW0485710.1"/>
    </source>
</evidence>
<feature type="transmembrane region" description="Helical" evidence="1">
    <location>
        <begin position="126"/>
        <end position="148"/>
    </location>
</feature>
<gene>
    <name evidence="2" type="ORF">O181_025425</name>
</gene>
<name>A0A9Q3H147_9BASI</name>
<reference evidence="2" key="1">
    <citation type="submission" date="2021-03" db="EMBL/GenBank/DDBJ databases">
        <title>Draft genome sequence of rust myrtle Austropuccinia psidii MF-1, a brazilian biotype.</title>
        <authorList>
            <person name="Quecine M.C."/>
            <person name="Pachon D.M.R."/>
            <person name="Bonatelli M.L."/>
            <person name="Correr F.H."/>
            <person name="Franceschini L.M."/>
            <person name="Leite T.F."/>
            <person name="Margarido G.R.A."/>
            <person name="Almeida C.A."/>
            <person name="Ferrarezi J.A."/>
            <person name="Labate C.A."/>
        </authorList>
    </citation>
    <scope>NUCLEOTIDE SEQUENCE</scope>
    <source>
        <strain evidence="2">MF-1</strain>
    </source>
</reference>
<keyword evidence="1" id="KW-0472">Membrane</keyword>
<organism evidence="2 3">
    <name type="scientific">Austropuccinia psidii MF-1</name>
    <dbReference type="NCBI Taxonomy" id="1389203"/>
    <lineage>
        <taxon>Eukaryota</taxon>
        <taxon>Fungi</taxon>
        <taxon>Dikarya</taxon>
        <taxon>Basidiomycota</taxon>
        <taxon>Pucciniomycotina</taxon>
        <taxon>Pucciniomycetes</taxon>
        <taxon>Pucciniales</taxon>
        <taxon>Sphaerophragmiaceae</taxon>
        <taxon>Austropuccinia</taxon>
    </lineage>
</organism>
<evidence type="ECO:0000313" key="3">
    <source>
        <dbReference type="Proteomes" id="UP000765509"/>
    </source>
</evidence>